<gene>
    <name evidence="2" type="ORF">FHS75_003139</name>
</gene>
<name>A0A7Y9Y0L7_9SPHN</name>
<keyword evidence="3" id="KW-1185">Reference proteome</keyword>
<comment type="caution">
    <text evidence="2">The sequence shown here is derived from an EMBL/GenBank/DDBJ whole genome shotgun (WGS) entry which is preliminary data.</text>
</comment>
<dbReference type="RefSeq" id="WP_268234552.1">
    <property type="nucleotide sequence ID" value="NZ_BMGF01000008.1"/>
</dbReference>
<dbReference type="Proteomes" id="UP000522081">
    <property type="component" value="Unassembled WGS sequence"/>
</dbReference>
<proteinExistence type="predicted"/>
<keyword evidence="1" id="KW-0472">Membrane</keyword>
<protein>
    <submittedName>
        <fullName evidence="2">Uncharacterized protein</fullName>
    </submittedName>
</protein>
<organism evidence="2 3">
    <name type="scientific">Novosphingobium marinum</name>
    <dbReference type="NCBI Taxonomy" id="1514948"/>
    <lineage>
        <taxon>Bacteria</taxon>
        <taxon>Pseudomonadati</taxon>
        <taxon>Pseudomonadota</taxon>
        <taxon>Alphaproteobacteria</taxon>
        <taxon>Sphingomonadales</taxon>
        <taxon>Sphingomonadaceae</taxon>
        <taxon>Novosphingobium</taxon>
    </lineage>
</organism>
<accession>A0A7Y9Y0L7</accession>
<keyword evidence="1" id="KW-1133">Transmembrane helix</keyword>
<sequence length="40" mass="4361">MIFSAGFLSFIIYGALIWCALAALALAALLIRDMTKGDIW</sequence>
<reference evidence="2 3" key="1">
    <citation type="submission" date="2020-07" db="EMBL/GenBank/DDBJ databases">
        <title>Genomic Encyclopedia of Type Strains, Phase IV (KMG-IV): sequencing the most valuable type-strain genomes for metagenomic binning, comparative biology and taxonomic classification.</title>
        <authorList>
            <person name="Goeker M."/>
        </authorList>
    </citation>
    <scope>NUCLEOTIDE SEQUENCE [LARGE SCALE GENOMIC DNA]</scope>
    <source>
        <strain evidence="2 3">DSM 29043</strain>
    </source>
</reference>
<evidence type="ECO:0000256" key="1">
    <source>
        <dbReference type="SAM" id="Phobius"/>
    </source>
</evidence>
<dbReference type="EMBL" id="JACBZF010000007">
    <property type="protein sequence ID" value="NYH96788.1"/>
    <property type="molecule type" value="Genomic_DNA"/>
</dbReference>
<evidence type="ECO:0000313" key="2">
    <source>
        <dbReference type="EMBL" id="NYH96788.1"/>
    </source>
</evidence>
<evidence type="ECO:0000313" key="3">
    <source>
        <dbReference type="Proteomes" id="UP000522081"/>
    </source>
</evidence>
<feature type="transmembrane region" description="Helical" evidence="1">
    <location>
        <begin position="6"/>
        <end position="31"/>
    </location>
</feature>
<dbReference type="AlphaFoldDB" id="A0A7Y9Y0L7"/>
<keyword evidence="1" id="KW-0812">Transmembrane</keyword>